<evidence type="ECO:0000256" key="1">
    <source>
        <dbReference type="ARBA" id="ARBA00000085"/>
    </source>
</evidence>
<sequence>MGFVDKHYGWRWSEEDPIFKNNNFIHKVLGYDEPKDQSFATEKFKELFYPGDFDLLQKSWKEYNDGTDHSFEISYRFRHKDGSWRWIKESGLANKFNSSNNPIVGIGTIQEVTDKKKKTTQLKSILKNVSIIILRLRQDSNNNIKVEYISKEALQHWNIPCETLLQDENYMRNLAHKDDLGKIRSSLGHSFAKMEFFECQWRVVSQEDKIIWCQGVGTPILDKDGSRFIDVVITDITKEKIYTEQLKESENKYYNLFQHSPQPSWVYDLESLAFLNVNTAAVERYGYSKKEFLSMTLADIRPKSELRVLEKQVNITRKDYQNLFHGYFKHCNKKGDIILVHLYSSPIIYNGKKCRQVIAVDISEKMKYLEFIENQNKSLKKIGWMQSHELRAPLVRLMGLINLLNDHESLCKEEMKYINTEIINSANEMDIMTKNIAKIINDTQLKEKENDLQIIANR</sequence>
<evidence type="ECO:0000259" key="7">
    <source>
        <dbReference type="PROSITE" id="PS50113"/>
    </source>
</evidence>
<dbReference type="NCBIfam" id="TIGR00229">
    <property type="entry name" value="sensory_box"/>
    <property type="match status" value="1"/>
</dbReference>
<dbReference type="EC" id="2.7.13.3" evidence="2"/>
<organism evidence="8 9">
    <name type="scientific">Arenibacter algicola</name>
    <dbReference type="NCBI Taxonomy" id="616991"/>
    <lineage>
        <taxon>Bacteria</taxon>
        <taxon>Pseudomonadati</taxon>
        <taxon>Bacteroidota</taxon>
        <taxon>Flavobacteriia</taxon>
        <taxon>Flavobacteriales</taxon>
        <taxon>Flavobacteriaceae</taxon>
        <taxon>Arenibacter</taxon>
    </lineage>
</organism>
<reference evidence="8 9" key="1">
    <citation type="submission" date="2017-07" db="EMBL/GenBank/DDBJ databases">
        <title>Genome Sequence of Arenibacter algicola Strain SMS7 Isolated from a culture of the Diatom Skeletonema marinoi.</title>
        <authorList>
            <person name="Topel M."/>
            <person name="Pinder M.I.M."/>
            <person name="Johansson O.N."/>
            <person name="Kourtchenko O."/>
            <person name="Godhe A."/>
            <person name="Clarke A.K."/>
        </authorList>
    </citation>
    <scope>NUCLEOTIDE SEQUENCE [LARGE SCALE GENOMIC DNA]</scope>
    <source>
        <strain evidence="8 9">SMS7</strain>
    </source>
</reference>
<feature type="domain" description="PAS" evidence="6">
    <location>
        <begin position="249"/>
        <end position="319"/>
    </location>
</feature>
<dbReference type="InterPro" id="IPR013655">
    <property type="entry name" value="PAS_fold_3"/>
</dbReference>
<dbReference type="InterPro" id="IPR035965">
    <property type="entry name" value="PAS-like_dom_sf"/>
</dbReference>
<dbReference type="SMART" id="SM00086">
    <property type="entry name" value="PAC"/>
    <property type="match status" value="3"/>
</dbReference>
<dbReference type="Gene3D" id="3.30.450.20">
    <property type="entry name" value="PAS domain"/>
    <property type="match status" value="3"/>
</dbReference>
<dbReference type="Proteomes" id="UP000204551">
    <property type="component" value="Chromosome"/>
</dbReference>
<gene>
    <name evidence="8" type="ORF">AREALGSMS7_00256</name>
</gene>
<dbReference type="PANTHER" id="PTHR43304">
    <property type="entry name" value="PHYTOCHROME-LIKE PROTEIN CPH1"/>
    <property type="match status" value="1"/>
</dbReference>
<dbReference type="PROSITE" id="PS50113">
    <property type="entry name" value="PAC"/>
    <property type="match status" value="2"/>
</dbReference>
<dbReference type="PROSITE" id="PS50112">
    <property type="entry name" value="PAS"/>
    <property type="match status" value="1"/>
</dbReference>
<proteinExistence type="predicted"/>
<dbReference type="InterPro" id="IPR000014">
    <property type="entry name" value="PAS"/>
</dbReference>
<feature type="domain" description="PAC" evidence="7">
    <location>
        <begin position="197"/>
        <end position="248"/>
    </location>
</feature>
<evidence type="ECO:0000256" key="3">
    <source>
        <dbReference type="ARBA" id="ARBA00022553"/>
    </source>
</evidence>
<dbReference type="Pfam" id="PF08447">
    <property type="entry name" value="PAS_3"/>
    <property type="match status" value="2"/>
</dbReference>
<dbReference type="SUPFAM" id="SSF55785">
    <property type="entry name" value="PYP-like sensor domain (PAS domain)"/>
    <property type="match status" value="3"/>
</dbReference>
<dbReference type="InterPro" id="IPR036097">
    <property type="entry name" value="HisK_dim/P_sf"/>
</dbReference>
<evidence type="ECO:0000256" key="2">
    <source>
        <dbReference type="ARBA" id="ARBA00012438"/>
    </source>
</evidence>
<keyword evidence="5" id="KW-0418">Kinase</keyword>
<feature type="domain" description="PAC" evidence="7">
    <location>
        <begin position="71"/>
        <end position="124"/>
    </location>
</feature>
<dbReference type="AlphaFoldDB" id="A0A221UQX3"/>
<dbReference type="GO" id="GO:0000155">
    <property type="term" value="F:phosphorelay sensor kinase activity"/>
    <property type="evidence" value="ECO:0007669"/>
    <property type="project" value="InterPro"/>
</dbReference>
<dbReference type="eggNOG" id="COG0784">
    <property type="taxonomic scope" value="Bacteria"/>
</dbReference>
<name>A0A221UQX3_9FLAO</name>
<dbReference type="STRING" id="616991.GCA_000733925_03405"/>
<protein>
    <recommendedName>
        <fullName evidence="2">histidine kinase</fullName>
        <ecNumber evidence="2">2.7.13.3</ecNumber>
    </recommendedName>
</protein>
<keyword evidence="4" id="KW-0808">Transferase</keyword>
<dbReference type="InterPro" id="IPR000700">
    <property type="entry name" value="PAS-assoc_C"/>
</dbReference>
<evidence type="ECO:0000256" key="5">
    <source>
        <dbReference type="ARBA" id="ARBA00022777"/>
    </source>
</evidence>
<dbReference type="eggNOG" id="COG2202">
    <property type="taxonomic scope" value="Bacteria"/>
</dbReference>
<dbReference type="PANTHER" id="PTHR43304:SF1">
    <property type="entry name" value="PAC DOMAIN-CONTAINING PROTEIN"/>
    <property type="match status" value="1"/>
</dbReference>
<dbReference type="InterPro" id="IPR001610">
    <property type="entry name" value="PAC"/>
</dbReference>
<evidence type="ECO:0000259" key="6">
    <source>
        <dbReference type="PROSITE" id="PS50112"/>
    </source>
</evidence>
<dbReference type="CDD" id="cd00130">
    <property type="entry name" value="PAS"/>
    <property type="match status" value="3"/>
</dbReference>
<dbReference type="Pfam" id="PF13426">
    <property type="entry name" value="PAS_9"/>
    <property type="match status" value="1"/>
</dbReference>
<dbReference type="SMART" id="SM00091">
    <property type="entry name" value="PAS"/>
    <property type="match status" value="2"/>
</dbReference>
<dbReference type="InterPro" id="IPR052162">
    <property type="entry name" value="Sensor_kinase/Photoreceptor"/>
</dbReference>
<evidence type="ECO:0000313" key="9">
    <source>
        <dbReference type="Proteomes" id="UP000204551"/>
    </source>
</evidence>
<dbReference type="KEGG" id="aalg:AREALGSMS7_00256"/>
<keyword evidence="3" id="KW-0597">Phosphoprotein</keyword>
<evidence type="ECO:0000313" key="8">
    <source>
        <dbReference type="EMBL" id="ASO03754.1"/>
    </source>
</evidence>
<accession>A0A221UQX3</accession>
<dbReference type="EMBL" id="CP022515">
    <property type="protein sequence ID" value="ASO03754.1"/>
    <property type="molecule type" value="Genomic_DNA"/>
</dbReference>
<dbReference type="SUPFAM" id="SSF47384">
    <property type="entry name" value="Homodimeric domain of signal transducing histidine kinase"/>
    <property type="match status" value="1"/>
</dbReference>
<comment type="catalytic activity">
    <reaction evidence="1">
        <text>ATP + protein L-histidine = ADP + protein N-phospho-L-histidine.</text>
        <dbReference type="EC" id="2.7.13.3"/>
    </reaction>
</comment>
<evidence type="ECO:0000256" key="4">
    <source>
        <dbReference type="ARBA" id="ARBA00022679"/>
    </source>
</evidence>